<dbReference type="AlphaFoldDB" id="A0AAV9SD44"/>
<evidence type="ECO:0000256" key="1">
    <source>
        <dbReference type="SAM" id="MobiDB-lite"/>
    </source>
</evidence>
<feature type="transmembrane region" description="Helical" evidence="2">
    <location>
        <begin position="588"/>
        <end position="606"/>
    </location>
</feature>
<evidence type="ECO:0000313" key="3">
    <source>
        <dbReference type="EMBL" id="KAK5619302.1"/>
    </source>
</evidence>
<keyword evidence="4" id="KW-1185">Reference proteome</keyword>
<keyword evidence="2" id="KW-1133">Transmembrane helix</keyword>
<reference evidence="3 4" key="1">
    <citation type="submission" date="2021-06" db="EMBL/GenBank/DDBJ databases">
        <authorList>
            <person name="Palmer J.M."/>
        </authorList>
    </citation>
    <scope>NUCLEOTIDE SEQUENCE [LARGE SCALE GENOMIC DNA]</scope>
    <source>
        <strain evidence="3 4">MEX-2019</strain>
        <tissue evidence="3">Muscle</tissue>
    </source>
</reference>
<organism evidence="3 4">
    <name type="scientific">Crenichthys baileyi</name>
    <name type="common">White River springfish</name>
    <dbReference type="NCBI Taxonomy" id="28760"/>
    <lineage>
        <taxon>Eukaryota</taxon>
        <taxon>Metazoa</taxon>
        <taxon>Chordata</taxon>
        <taxon>Craniata</taxon>
        <taxon>Vertebrata</taxon>
        <taxon>Euteleostomi</taxon>
        <taxon>Actinopterygii</taxon>
        <taxon>Neopterygii</taxon>
        <taxon>Teleostei</taxon>
        <taxon>Neoteleostei</taxon>
        <taxon>Acanthomorphata</taxon>
        <taxon>Ovalentaria</taxon>
        <taxon>Atherinomorphae</taxon>
        <taxon>Cyprinodontiformes</taxon>
        <taxon>Goodeidae</taxon>
        <taxon>Crenichthys</taxon>
    </lineage>
</organism>
<sequence length="655" mass="72081">MWLQQTPHILDTNCPECVDLQTNLTCFKSSDHAAVDTVQLHSDHNDKGDLWRKEPPGTSAPLPQCLPSSFSPTPSQCAVCLLGEVYILCDNLPAGAALYLERPGSPFCTEKSGKKLGRQRPSTLRLYLDQELRVWSQSDGGNGPTPIRWLRAEGSQWVRGPTGCVVLQPGADWLRDYWGFPGRSAQRAAAEGTRKHMNERRRADRILKYNSDFLEYTDVDTNVEIKDFDRFHVFLSTGGPLVEASLDEMNQNQPHTNRGEDSQPLQPLLTKKAPQILQEYETTGFLSVQSRKLLVKMCIGDLVESYPLNGDKLALAKSIIATFPSLRVQVAGEGKGFPQLICIGDLRSLKQYVIVAKNDKVTIPLDDGLTCAVDKLFKLYWATGLDLFKQSRTIPRDNNKCDLVGNEAELTDECALPTQRIHLNYLCATPVASPAALPTNPVWKDTAGGGTTPLQSKATVAANKVSEPSSDRYMPSPFREGDGLHGVSTGMDHLRCLGSAGPTPKQVDQLYLTEAAEGALWDSTGGTPSCSSISPPPPSRCLVCLQEMVYAVCNNVTSALTMEGDGNQIPITESECPVFMKTDPPQHLLWLLIIPIFIIIAAVVYWKRKDIYAGLQRSKERGTFQRCRANNPDASSETKLRKSPPDSCCASVDVF</sequence>
<dbReference type="Proteomes" id="UP001311232">
    <property type="component" value="Unassembled WGS sequence"/>
</dbReference>
<gene>
    <name evidence="3" type="ORF">CRENBAI_015529</name>
</gene>
<proteinExistence type="predicted"/>
<evidence type="ECO:0000313" key="4">
    <source>
        <dbReference type="Proteomes" id="UP001311232"/>
    </source>
</evidence>
<comment type="caution">
    <text evidence="3">The sequence shown here is derived from an EMBL/GenBank/DDBJ whole genome shotgun (WGS) entry which is preliminary data.</text>
</comment>
<evidence type="ECO:0000256" key="2">
    <source>
        <dbReference type="SAM" id="Phobius"/>
    </source>
</evidence>
<protein>
    <submittedName>
        <fullName evidence="3">Uncharacterized protein</fullName>
    </submittedName>
</protein>
<name>A0AAV9SD44_9TELE</name>
<dbReference type="EMBL" id="JAHHUM010000581">
    <property type="protein sequence ID" value="KAK5619302.1"/>
    <property type="molecule type" value="Genomic_DNA"/>
</dbReference>
<accession>A0AAV9SD44</accession>
<feature type="region of interest" description="Disordered" evidence="1">
    <location>
        <begin position="626"/>
        <end position="645"/>
    </location>
</feature>
<keyword evidence="2" id="KW-0812">Transmembrane</keyword>
<keyword evidence="2" id="KW-0472">Membrane</keyword>
<feature type="region of interest" description="Disordered" evidence="1">
    <location>
        <begin position="450"/>
        <end position="476"/>
    </location>
</feature>